<dbReference type="Proteomes" id="UP000036403">
    <property type="component" value="Unassembled WGS sequence"/>
</dbReference>
<sequence>MSQKSESDVSAEGATSQAYKVLQNDQVGSVYSNVSHVKCFLRYMVASRELQAGEEIVTEVPFVVGPKACTYPLCLSCYTPWPPSPDDKPLCSKCKWPVCNQECENSPQHKDYECLVFVQANEKFNVDVALLDGNDGVPQLECITPLRLLLESERNVERWNEEVKDMEAHNKIRCEETQWKSDHVNIVDYLRKRLKLDRHSLSQMYGRVDEYLLDDLPDIVLEHKVDICRLLLQVLDVVEPGYTRVRGMTLYELHAPLLFLAKGQWNAGVIDEAGLKSKMTEAATILKEAVAILTLEPPETAEGQIGLVARESLVQLEQSINNL</sequence>
<dbReference type="OrthoDB" id="265717at2759"/>
<dbReference type="Gene3D" id="1.10.220.160">
    <property type="match status" value="1"/>
</dbReference>
<dbReference type="InterPro" id="IPR046341">
    <property type="entry name" value="SET_dom_sf"/>
</dbReference>
<dbReference type="InterPro" id="IPR053010">
    <property type="entry name" value="SET_SmydA-8"/>
</dbReference>
<dbReference type="PANTHER" id="PTHR46455:SF7">
    <property type="entry name" value="RE12806P"/>
    <property type="match status" value="1"/>
</dbReference>
<reference evidence="1 2" key="1">
    <citation type="submission" date="2015-04" db="EMBL/GenBank/DDBJ databases">
        <title>Lasius niger genome sequencing.</title>
        <authorList>
            <person name="Konorov E.A."/>
            <person name="Nikitin M.A."/>
            <person name="Kirill M.V."/>
            <person name="Chang P."/>
        </authorList>
    </citation>
    <scope>NUCLEOTIDE SEQUENCE [LARGE SCALE GENOMIC DNA]</scope>
    <source>
        <tissue evidence="1">Whole</tissue>
    </source>
</reference>
<proteinExistence type="predicted"/>
<evidence type="ECO:0000313" key="1">
    <source>
        <dbReference type="EMBL" id="KMQ90652.1"/>
    </source>
</evidence>
<dbReference type="Gene3D" id="6.10.140.2220">
    <property type="match status" value="1"/>
</dbReference>
<dbReference type="STRING" id="67767.A0A0J7KK42"/>
<dbReference type="PaxDb" id="67767-A0A0J7KK42"/>
<gene>
    <name evidence="1" type="ORF">RF55_9565</name>
</gene>
<name>A0A0J7KK42_LASNI</name>
<dbReference type="EMBL" id="LBMM01006382">
    <property type="protein sequence ID" value="KMQ90652.1"/>
    <property type="molecule type" value="Genomic_DNA"/>
</dbReference>
<dbReference type="Gene3D" id="2.170.270.10">
    <property type="entry name" value="SET domain"/>
    <property type="match status" value="1"/>
</dbReference>
<accession>A0A0J7KK42</accession>
<evidence type="ECO:0000313" key="2">
    <source>
        <dbReference type="Proteomes" id="UP000036403"/>
    </source>
</evidence>
<dbReference type="PANTHER" id="PTHR46455">
    <property type="entry name" value="SET AND MYND DOMAIN CONTAINING, ARTHROPOD-SPECIFIC, MEMBER 4, ISOFORM A"/>
    <property type="match status" value="1"/>
</dbReference>
<keyword evidence="2" id="KW-1185">Reference proteome</keyword>
<organism evidence="1 2">
    <name type="scientific">Lasius niger</name>
    <name type="common">Black garden ant</name>
    <dbReference type="NCBI Taxonomy" id="67767"/>
    <lineage>
        <taxon>Eukaryota</taxon>
        <taxon>Metazoa</taxon>
        <taxon>Ecdysozoa</taxon>
        <taxon>Arthropoda</taxon>
        <taxon>Hexapoda</taxon>
        <taxon>Insecta</taxon>
        <taxon>Pterygota</taxon>
        <taxon>Neoptera</taxon>
        <taxon>Endopterygota</taxon>
        <taxon>Hymenoptera</taxon>
        <taxon>Apocrita</taxon>
        <taxon>Aculeata</taxon>
        <taxon>Formicoidea</taxon>
        <taxon>Formicidae</taxon>
        <taxon>Formicinae</taxon>
        <taxon>Lasius</taxon>
        <taxon>Lasius</taxon>
    </lineage>
</organism>
<dbReference type="AlphaFoldDB" id="A0A0J7KK42"/>
<protein>
    <submittedName>
        <fullName evidence="1">Protein isoform b-like protein</fullName>
    </submittedName>
</protein>
<comment type="caution">
    <text evidence="1">The sequence shown here is derived from an EMBL/GenBank/DDBJ whole genome shotgun (WGS) entry which is preliminary data.</text>
</comment>